<proteinExistence type="predicted"/>
<evidence type="ECO:0000313" key="3">
    <source>
        <dbReference type="EMBL" id="WCT53880.1"/>
    </source>
</evidence>
<dbReference type="InterPro" id="IPR036390">
    <property type="entry name" value="WH_DNA-bd_sf"/>
</dbReference>
<dbReference type="PANTHER" id="PTHR33164:SF43">
    <property type="entry name" value="HTH-TYPE TRANSCRIPTIONAL REPRESSOR YETL"/>
    <property type="match status" value="1"/>
</dbReference>
<dbReference type="InterPro" id="IPR039422">
    <property type="entry name" value="MarR/SlyA-like"/>
</dbReference>
<dbReference type="PANTHER" id="PTHR33164">
    <property type="entry name" value="TRANSCRIPTIONAL REGULATOR, MARR FAMILY"/>
    <property type="match status" value="1"/>
</dbReference>
<dbReference type="PRINTS" id="PR00598">
    <property type="entry name" value="HTHMARR"/>
</dbReference>
<dbReference type="GO" id="GO:0003700">
    <property type="term" value="F:DNA-binding transcription factor activity"/>
    <property type="evidence" value="ECO:0007669"/>
    <property type="project" value="InterPro"/>
</dbReference>
<dbReference type="InterPro" id="IPR000835">
    <property type="entry name" value="HTH_MarR-typ"/>
</dbReference>
<gene>
    <name evidence="3" type="ORF">PQ456_11715</name>
</gene>
<dbReference type="KEGG" id="pka:PQ456_11715"/>
<dbReference type="PROSITE" id="PS50995">
    <property type="entry name" value="HTH_MARR_2"/>
    <property type="match status" value="1"/>
</dbReference>
<evidence type="ECO:0000259" key="2">
    <source>
        <dbReference type="PROSITE" id="PS50995"/>
    </source>
</evidence>
<dbReference type="EMBL" id="CP117416">
    <property type="protein sequence ID" value="WCT53880.1"/>
    <property type="molecule type" value="Genomic_DNA"/>
</dbReference>
<dbReference type="Pfam" id="PF12802">
    <property type="entry name" value="MarR_2"/>
    <property type="match status" value="1"/>
</dbReference>
<dbReference type="AlphaFoldDB" id="A0AAX3LWA3"/>
<dbReference type="SUPFAM" id="SSF46785">
    <property type="entry name" value="Winged helix' DNA-binding domain"/>
    <property type="match status" value="1"/>
</dbReference>
<organism evidence="3 4">
    <name type="scientific">Paenibacillus kyungheensis</name>
    <dbReference type="NCBI Taxonomy" id="1452732"/>
    <lineage>
        <taxon>Bacteria</taxon>
        <taxon>Bacillati</taxon>
        <taxon>Bacillota</taxon>
        <taxon>Bacilli</taxon>
        <taxon>Bacillales</taxon>
        <taxon>Paenibacillaceae</taxon>
        <taxon>Paenibacillus</taxon>
    </lineage>
</organism>
<dbReference type="RefSeq" id="WP_273612441.1">
    <property type="nucleotide sequence ID" value="NZ_CP117416.1"/>
</dbReference>
<evidence type="ECO:0000256" key="1">
    <source>
        <dbReference type="ARBA" id="ARBA00023125"/>
    </source>
</evidence>
<dbReference type="Gene3D" id="1.10.10.10">
    <property type="entry name" value="Winged helix-like DNA-binding domain superfamily/Winged helix DNA-binding domain"/>
    <property type="match status" value="1"/>
</dbReference>
<reference evidence="3 4" key="1">
    <citation type="submission" date="2023-02" db="EMBL/GenBank/DDBJ databases">
        <title>Genome sequence of Paenibacillus kyungheensis KACC 18744.</title>
        <authorList>
            <person name="Kim S."/>
            <person name="Heo J."/>
            <person name="Kwon S.-W."/>
        </authorList>
    </citation>
    <scope>NUCLEOTIDE SEQUENCE [LARGE SCALE GENOMIC DNA]</scope>
    <source>
        <strain evidence="3 4">KACC 18744</strain>
    </source>
</reference>
<protein>
    <submittedName>
        <fullName evidence="3">MarR family transcriptional regulator</fullName>
    </submittedName>
</protein>
<name>A0AAX3LWA3_9BACL</name>
<dbReference type="SMART" id="SM00347">
    <property type="entry name" value="HTH_MARR"/>
    <property type="match status" value="1"/>
</dbReference>
<feature type="domain" description="HTH marR-type" evidence="2">
    <location>
        <begin position="7"/>
        <end position="139"/>
    </location>
</feature>
<dbReference type="InterPro" id="IPR036388">
    <property type="entry name" value="WH-like_DNA-bd_sf"/>
</dbReference>
<keyword evidence="4" id="KW-1185">Reference proteome</keyword>
<accession>A0AAX3LWA3</accession>
<dbReference type="GO" id="GO:0003677">
    <property type="term" value="F:DNA binding"/>
    <property type="evidence" value="ECO:0007669"/>
    <property type="project" value="UniProtKB-KW"/>
</dbReference>
<evidence type="ECO:0000313" key="4">
    <source>
        <dbReference type="Proteomes" id="UP001220509"/>
    </source>
</evidence>
<dbReference type="GO" id="GO:0006950">
    <property type="term" value="P:response to stress"/>
    <property type="evidence" value="ECO:0007669"/>
    <property type="project" value="TreeGrafter"/>
</dbReference>
<sequence>MPFNQEQNPLGLLLSRTYLSYKKKASHLLLDYDITPEQFGVLNNLVSHDGISQKALAELNSKDQTSIGKTLDRLENKKLLTRTVDPSDRRAVLLHLTTKGHELIQQTKPIMQEVDDEINALFTPEQTKQFIAMINQTFEHLSR</sequence>
<keyword evidence="1" id="KW-0238">DNA-binding</keyword>
<dbReference type="Proteomes" id="UP001220509">
    <property type="component" value="Chromosome"/>
</dbReference>